<dbReference type="SMART" id="SM00382">
    <property type="entry name" value="AAA"/>
    <property type="match status" value="1"/>
</dbReference>
<dbReference type="Pfam" id="PF00005">
    <property type="entry name" value="ABC_tran"/>
    <property type="match status" value="1"/>
</dbReference>
<name>A0A6J7HGS6_9ZZZZ</name>
<dbReference type="GO" id="GO:0016887">
    <property type="term" value="F:ATP hydrolysis activity"/>
    <property type="evidence" value="ECO:0007669"/>
    <property type="project" value="InterPro"/>
</dbReference>
<dbReference type="PANTHER" id="PTHR24220:SF376">
    <property type="entry name" value="ABC TRANSPORTER"/>
    <property type="match status" value="1"/>
</dbReference>
<dbReference type="AlphaFoldDB" id="A0A6J7HGS6"/>
<protein>
    <submittedName>
        <fullName evidence="4">Unannotated protein</fullName>
    </submittedName>
</protein>
<dbReference type="GO" id="GO:0005524">
    <property type="term" value="F:ATP binding"/>
    <property type="evidence" value="ECO:0007669"/>
    <property type="project" value="UniProtKB-KW"/>
</dbReference>
<sequence>MGDPNKVELVNVAIAAITTRGLGRIFGSPHGDIVALADLDLEVFPGEVVVLMGRSGTGKTTALNILCGLDTPTAGEAVTLGVSVIPSHRKDLAALRRFRVGRVFQDSDLLDELDALDNVALAVELRTGASGARAREIARSVIEELGIGDRAHSRPIELSGGEKQRVAIARAMASGVDVILADEPTGSLDEGNAIVVAEALRRAAERGAAVLVATHDSVIAERADRIVRTDTR</sequence>
<keyword evidence="2" id="KW-0067">ATP-binding</keyword>
<dbReference type="InterPro" id="IPR003593">
    <property type="entry name" value="AAA+_ATPase"/>
</dbReference>
<dbReference type="EMBL" id="CAFBMR010000054">
    <property type="protein sequence ID" value="CAB4918712.1"/>
    <property type="molecule type" value="Genomic_DNA"/>
</dbReference>
<dbReference type="PROSITE" id="PS00211">
    <property type="entry name" value="ABC_TRANSPORTER_1"/>
    <property type="match status" value="1"/>
</dbReference>
<dbReference type="GO" id="GO:0005886">
    <property type="term" value="C:plasma membrane"/>
    <property type="evidence" value="ECO:0007669"/>
    <property type="project" value="TreeGrafter"/>
</dbReference>
<dbReference type="InterPro" id="IPR017871">
    <property type="entry name" value="ABC_transporter-like_CS"/>
</dbReference>
<dbReference type="InterPro" id="IPR027417">
    <property type="entry name" value="P-loop_NTPase"/>
</dbReference>
<evidence type="ECO:0000256" key="2">
    <source>
        <dbReference type="ARBA" id="ARBA00022840"/>
    </source>
</evidence>
<evidence type="ECO:0000313" key="4">
    <source>
        <dbReference type="EMBL" id="CAB4918712.1"/>
    </source>
</evidence>
<dbReference type="GO" id="GO:0022857">
    <property type="term" value="F:transmembrane transporter activity"/>
    <property type="evidence" value="ECO:0007669"/>
    <property type="project" value="TreeGrafter"/>
</dbReference>
<dbReference type="SUPFAM" id="SSF52540">
    <property type="entry name" value="P-loop containing nucleoside triphosphate hydrolases"/>
    <property type="match status" value="1"/>
</dbReference>
<dbReference type="InterPro" id="IPR003439">
    <property type="entry name" value="ABC_transporter-like_ATP-bd"/>
</dbReference>
<dbReference type="InterPro" id="IPR015854">
    <property type="entry name" value="ABC_transpr_LolD-like"/>
</dbReference>
<reference evidence="4" key="1">
    <citation type="submission" date="2020-05" db="EMBL/GenBank/DDBJ databases">
        <authorList>
            <person name="Chiriac C."/>
            <person name="Salcher M."/>
            <person name="Ghai R."/>
            <person name="Kavagutti S V."/>
        </authorList>
    </citation>
    <scope>NUCLEOTIDE SEQUENCE</scope>
</reference>
<dbReference type="PANTHER" id="PTHR24220">
    <property type="entry name" value="IMPORT ATP-BINDING PROTEIN"/>
    <property type="match status" value="1"/>
</dbReference>
<dbReference type="PROSITE" id="PS50893">
    <property type="entry name" value="ABC_TRANSPORTER_2"/>
    <property type="match status" value="1"/>
</dbReference>
<accession>A0A6J7HGS6</accession>
<gene>
    <name evidence="4" type="ORF">UFOPK3610_01281</name>
</gene>
<dbReference type="Gene3D" id="3.40.50.300">
    <property type="entry name" value="P-loop containing nucleotide triphosphate hydrolases"/>
    <property type="match status" value="1"/>
</dbReference>
<keyword evidence="1" id="KW-0547">Nucleotide-binding</keyword>
<proteinExistence type="predicted"/>
<feature type="domain" description="ABC transporter" evidence="3">
    <location>
        <begin position="7"/>
        <end position="231"/>
    </location>
</feature>
<evidence type="ECO:0000259" key="3">
    <source>
        <dbReference type="PROSITE" id="PS50893"/>
    </source>
</evidence>
<organism evidence="4">
    <name type="scientific">freshwater metagenome</name>
    <dbReference type="NCBI Taxonomy" id="449393"/>
    <lineage>
        <taxon>unclassified sequences</taxon>
        <taxon>metagenomes</taxon>
        <taxon>ecological metagenomes</taxon>
    </lineage>
</organism>
<evidence type="ECO:0000256" key="1">
    <source>
        <dbReference type="ARBA" id="ARBA00022741"/>
    </source>
</evidence>